<evidence type="ECO:0000256" key="2">
    <source>
        <dbReference type="ARBA" id="ARBA00007998"/>
    </source>
</evidence>
<feature type="transmembrane region" description="Helical" evidence="8">
    <location>
        <begin position="45"/>
        <end position="66"/>
    </location>
</feature>
<keyword evidence="4" id="KW-0309">Germination</keyword>
<keyword evidence="5 8" id="KW-0812">Transmembrane</keyword>
<feature type="transmembrane region" description="Helical" evidence="8">
    <location>
        <begin position="16"/>
        <end position="33"/>
    </location>
</feature>
<comment type="caution">
    <text evidence="9">The sequence shown here is derived from an EMBL/GenBank/DDBJ whole genome shotgun (WGS) entry which is preliminary data.</text>
</comment>
<feature type="transmembrane region" description="Helical" evidence="8">
    <location>
        <begin position="310"/>
        <end position="327"/>
    </location>
</feature>
<dbReference type="OrthoDB" id="2716906at2"/>
<dbReference type="PANTHER" id="PTHR34975:SF2">
    <property type="entry name" value="SPORE GERMINATION PROTEIN A2"/>
    <property type="match status" value="1"/>
</dbReference>
<evidence type="ECO:0000256" key="7">
    <source>
        <dbReference type="ARBA" id="ARBA00023136"/>
    </source>
</evidence>
<protein>
    <submittedName>
        <fullName evidence="9">GerAB/ArcD/ProY family transporter</fullName>
    </submittedName>
</protein>
<gene>
    <name evidence="9" type="ORF">F9U64_08255</name>
</gene>
<evidence type="ECO:0000313" key="10">
    <source>
        <dbReference type="Proteomes" id="UP000480246"/>
    </source>
</evidence>
<dbReference type="Proteomes" id="UP000480246">
    <property type="component" value="Unassembled WGS sequence"/>
</dbReference>
<dbReference type="GO" id="GO:0016020">
    <property type="term" value="C:membrane"/>
    <property type="evidence" value="ECO:0007669"/>
    <property type="project" value="UniProtKB-SubCell"/>
</dbReference>
<dbReference type="GO" id="GO:0009847">
    <property type="term" value="P:spore germination"/>
    <property type="evidence" value="ECO:0007669"/>
    <property type="project" value="InterPro"/>
</dbReference>
<dbReference type="EMBL" id="WEID01000037">
    <property type="protein sequence ID" value="KAB8137710.1"/>
    <property type="molecule type" value="Genomic_DNA"/>
</dbReference>
<keyword evidence="7 8" id="KW-0472">Membrane</keyword>
<dbReference type="InterPro" id="IPR004761">
    <property type="entry name" value="Spore_GerAB"/>
</dbReference>
<name>A0A7C8GTU5_9BACI</name>
<dbReference type="AlphaFoldDB" id="A0A7C8GTU5"/>
<comment type="similarity">
    <text evidence="2">Belongs to the amino acid-polyamine-organocation (APC) superfamily. Spore germination protein (SGP) (TC 2.A.3.9) family.</text>
</comment>
<feature type="transmembrane region" description="Helical" evidence="8">
    <location>
        <begin position="87"/>
        <end position="105"/>
    </location>
</feature>
<feature type="transmembrane region" description="Helical" evidence="8">
    <location>
        <begin position="276"/>
        <end position="298"/>
    </location>
</feature>
<feature type="transmembrane region" description="Helical" evidence="8">
    <location>
        <begin position="192"/>
        <end position="211"/>
    </location>
</feature>
<evidence type="ECO:0000256" key="4">
    <source>
        <dbReference type="ARBA" id="ARBA00022544"/>
    </source>
</evidence>
<feature type="transmembrane region" description="Helical" evidence="8">
    <location>
        <begin position="117"/>
        <end position="140"/>
    </location>
</feature>
<evidence type="ECO:0000256" key="3">
    <source>
        <dbReference type="ARBA" id="ARBA00022448"/>
    </source>
</evidence>
<organism evidence="9 10">
    <name type="scientific">Gracilibacillus oryzae</name>
    <dbReference type="NCBI Taxonomy" id="1672701"/>
    <lineage>
        <taxon>Bacteria</taxon>
        <taxon>Bacillati</taxon>
        <taxon>Bacillota</taxon>
        <taxon>Bacilli</taxon>
        <taxon>Bacillales</taxon>
        <taxon>Bacillaceae</taxon>
        <taxon>Gracilibacillus</taxon>
    </lineage>
</organism>
<feature type="transmembrane region" description="Helical" evidence="8">
    <location>
        <begin position="223"/>
        <end position="245"/>
    </location>
</feature>
<dbReference type="NCBIfam" id="TIGR00912">
    <property type="entry name" value="2A0309"/>
    <property type="match status" value="1"/>
</dbReference>
<proteinExistence type="inferred from homology"/>
<feature type="transmembrane region" description="Helical" evidence="8">
    <location>
        <begin position="152"/>
        <end position="172"/>
    </location>
</feature>
<evidence type="ECO:0000313" key="9">
    <source>
        <dbReference type="EMBL" id="KAB8137710.1"/>
    </source>
</evidence>
<evidence type="ECO:0000256" key="5">
    <source>
        <dbReference type="ARBA" id="ARBA00022692"/>
    </source>
</evidence>
<dbReference type="RefSeq" id="WP_153402521.1">
    <property type="nucleotide sequence ID" value="NZ_ML762427.1"/>
</dbReference>
<dbReference type="PANTHER" id="PTHR34975">
    <property type="entry name" value="SPORE GERMINATION PROTEIN A2"/>
    <property type="match status" value="1"/>
</dbReference>
<comment type="subcellular location">
    <subcellularLocation>
        <location evidence="1">Membrane</location>
        <topology evidence="1">Multi-pass membrane protein</topology>
    </subcellularLocation>
</comment>
<evidence type="ECO:0000256" key="8">
    <source>
        <dbReference type="SAM" id="Phobius"/>
    </source>
</evidence>
<dbReference type="Pfam" id="PF03845">
    <property type="entry name" value="Spore_permease"/>
    <property type="match status" value="1"/>
</dbReference>
<sequence>MKRFEYADEKISDNQILVAMPSFVIGIGILYLPRSMASVTTGSDGWLSLVIGGIIAVIITWSVAKLSASFPNQSFINYSSTIVTKPIATVITFLFVILGIMVTALQVRQIADISKHYLLIETPVEIISLVFLLLILYGVGNSRAGLFRLNTMFLPFVLFIALVVIVFNINHFNPDFLMPAFQTGFGGLWEGTKGSILSYAGFGVVWFYITLVERPEKTPKKAAIGMCIPIILYLVLYLACIMVFGNSVTANLQYPTIELAKIVEIPGGILERFESLFFVIWIMAIFNTTAMALDIAILALHSIFGKTNKIKLLFIVSPIVYITGMYPQDLMQLSHFSTFIGYSSLIYTVFVYILLFATAKIRKVI</sequence>
<keyword evidence="3" id="KW-0813">Transport</keyword>
<evidence type="ECO:0000256" key="1">
    <source>
        <dbReference type="ARBA" id="ARBA00004141"/>
    </source>
</evidence>
<accession>A0A7C8GTU5</accession>
<keyword evidence="6 8" id="KW-1133">Transmembrane helix</keyword>
<keyword evidence="10" id="KW-1185">Reference proteome</keyword>
<feature type="transmembrane region" description="Helical" evidence="8">
    <location>
        <begin position="339"/>
        <end position="359"/>
    </location>
</feature>
<evidence type="ECO:0000256" key="6">
    <source>
        <dbReference type="ARBA" id="ARBA00022989"/>
    </source>
</evidence>
<reference evidence="9 10" key="1">
    <citation type="submission" date="2019-10" db="EMBL/GenBank/DDBJ databases">
        <title>Gracilibacillus sp. nov. isolated from rice seeds.</title>
        <authorList>
            <person name="He S."/>
        </authorList>
    </citation>
    <scope>NUCLEOTIDE SEQUENCE [LARGE SCALE GENOMIC DNA]</scope>
    <source>
        <strain evidence="9 10">TD8</strain>
    </source>
</reference>
<dbReference type="Gene3D" id="1.20.1740.10">
    <property type="entry name" value="Amino acid/polyamine transporter I"/>
    <property type="match status" value="1"/>
</dbReference>